<evidence type="ECO:0000256" key="2">
    <source>
        <dbReference type="ARBA" id="ARBA00023295"/>
    </source>
</evidence>
<feature type="region of interest" description="Disordered" evidence="3">
    <location>
        <begin position="444"/>
        <end position="463"/>
    </location>
</feature>
<comment type="caution">
    <text evidence="5">The sequence shown here is derived from an EMBL/GenBank/DDBJ whole genome shotgun (WGS) entry which is preliminary data.</text>
</comment>
<organism evidence="5 6">
    <name type="scientific">Orchesella dallaii</name>
    <dbReference type="NCBI Taxonomy" id="48710"/>
    <lineage>
        <taxon>Eukaryota</taxon>
        <taxon>Metazoa</taxon>
        <taxon>Ecdysozoa</taxon>
        <taxon>Arthropoda</taxon>
        <taxon>Hexapoda</taxon>
        <taxon>Collembola</taxon>
        <taxon>Entomobryomorpha</taxon>
        <taxon>Entomobryoidea</taxon>
        <taxon>Orchesellidae</taxon>
        <taxon>Orchesellinae</taxon>
        <taxon>Orchesella</taxon>
    </lineage>
</organism>
<dbReference type="InterPro" id="IPR016181">
    <property type="entry name" value="Acyl_CoA_acyltransferase"/>
</dbReference>
<dbReference type="EMBL" id="CAXLJM020000051">
    <property type="protein sequence ID" value="CAL8115404.1"/>
    <property type="molecule type" value="Genomic_DNA"/>
</dbReference>
<evidence type="ECO:0000256" key="1">
    <source>
        <dbReference type="ARBA" id="ARBA00022801"/>
    </source>
</evidence>
<feature type="compositionally biased region" description="Polar residues" evidence="3">
    <location>
        <begin position="554"/>
        <end position="572"/>
    </location>
</feature>
<dbReference type="PANTHER" id="PTHR13170">
    <property type="entry name" value="O-GLCNACASE"/>
    <property type="match status" value="1"/>
</dbReference>
<dbReference type="PANTHER" id="PTHR13170:SF16">
    <property type="entry name" value="PROTEIN O-GLCNACASE"/>
    <property type="match status" value="1"/>
</dbReference>
<evidence type="ECO:0000313" key="5">
    <source>
        <dbReference type="EMBL" id="CAL8115404.1"/>
    </source>
</evidence>
<feature type="region of interest" description="Disordered" evidence="3">
    <location>
        <begin position="481"/>
        <end position="583"/>
    </location>
</feature>
<sequence length="963" mass="106852">MESQFPVKTDFICGVVEGFYGRPWTTEQRKDLFTKMKKWGMNSYLYAPKDDYKHRAYWRELYTVEEADHLSSLISAAKDNGMSFIYAISPGLDIVYSSTKDVGALKRKLEQVNQLGCDAFAILFDDIDPEMSKADKEMFKSFAHAQVSVTNDMYQHINAQTFLFCPTQYCATRAVPNVRTSEYLKTIGTKLEPTIDIMWTGPKVISKDLTIESIEEITEAIRRPPVIWDNLHANDYDQKRVFLGPYSGRSPLIISRLRGVLTNPNCEYGANFVAIHTLAQWSRCSEDAKKVIDEAMNPDAKLETECEDGNSGHIPENLAPHVYHPVVALKAAIQEWLEEFKKNKPAWGPIIKPQIISVPVPLIPSVNTCISLTSTTTTTTSCTTRTTPIIPSAIPTVPTVNCSASELNAIVDNSSNFIPSTSTTVMNSLVADNKVICADTADSVTNAGTSDHANSSDSDITEMPMKPVLPKVDADTPQASLAGLEPMDCNTATPPNRSPPPSIPSAVASERTVEDVPMGENNERTSEMSSPDEGVESGNTSVSVMNLDSELESGASSTNQANTPSSSMQVENQLEDDSKHENAQQELTVEDLRLLCDLFYLPFEHGGQGLLLLHDFQWLKTNSNLVAGIAEADKSKPEVAEWFERANKFTTLTKNVNKICLKLNNIPNRELLYELYPYFWDLRGVTSLMNSYITWLAIGHIPATVSVFTTGSYTWFSKGWKEAFMSGDQEPWVIRGGLTAELQRLIPVDRGTDLYLYKAPDIPGSQTFTIRPYRSSDEAAVYKICTMTYKDGLSAADEFVRIPELPGEITIGGFLNLCPEVSFVVEDNNEVIIGVAVAALNAKEYRRRLKVSWFEMLSKKYPVASEGDSQLVKDAIAALQADVNEIPEDVLTNHPAELKFIVVAPLVDPSVPKRLVTCILAALRANGVFGCFIEVSKDENYFMDLFKKLGFTELCPNFMGRCF</sequence>
<feature type="compositionally biased region" description="Polar residues" evidence="3">
    <location>
        <begin position="537"/>
        <end position="546"/>
    </location>
</feature>
<dbReference type="Proteomes" id="UP001642540">
    <property type="component" value="Unassembled WGS sequence"/>
</dbReference>
<reference evidence="5 6" key="1">
    <citation type="submission" date="2024-08" db="EMBL/GenBank/DDBJ databases">
        <authorList>
            <person name="Cucini C."/>
            <person name="Frati F."/>
        </authorList>
    </citation>
    <scope>NUCLEOTIDE SEQUENCE [LARGE SCALE GENOMIC DNA]</scope>
</reference>
<proteinExistence type="predicted"/>
<evidence type="ECO:0000256" key="3">
    <source>
        <dbReference type="SAM" id="MobiDB-lite"/>
    </source>
</evidence>
<accession>A0ABP1QZM5</accession>
<dbReference type="Gene3D" id="3.20.20.80">
    <property type="entry name" value="Glycosidases"/>
    <property type="match status" value="1"/>
</dbReference>
<dbReference type="SUPFAM" id="SSF51445">
    <property type="entry name" value="(Trans)glycosidases"/>
    <property type="match status" value="1"/>
</dbReference>
<dbReference type="SUPFAM" id="SSF55729">
    <property type="entry name" value="Acyl-CoA N-acyltransferases (Nat)"/>
    <property type="match status" value="1"/>
</dbReference>
<protein>
    <recommendedName>
        <fullName evidence="4">GH84 domain-containing protein</fullName>
    </recommendedName>
</protein>
<feature type="domain" description="GH84" evidence="4">
    <location>
        <begin position="11"/>
        <end position="286"/>
    </location>
</feature>
<gene>
    <name evidence="5" type="ORF">ODALV1_LOCUS16840</name>
</gene>
<dbReference type="InterPro" id="IPR051822">
    <property type="entry name" value="Glycosyl_Hydrolase_84"/>
</dbReference>
<keyword evidence="6" id="KW-1185">Reference proteome</keyword>
<evidence type="ECO:0000259" key="4">
    <source>
        <dbReference type="PROSITE" id="PS52009"/>
    </source>
</evidence>
<dbReference type="Gene3D" id="1.20.58.240">
    <property type="entry name" value="STAT, domain 1"/>
    <property type="match status" value="1"/>
</dbReference>
<dbReference type="InterPro" id="IPR011496">
    <property type="entry name" value="O-GlcNAcase_cat"/>
</dbReference>
<evidence type="ECO:0000313" key="6">
    <source>
        <dbReference type="Proteomes" id="UP001642540"/>
    </source>
</evidence>
<dbReference type="InterPro" id="IPR017853">
    <property type="entry name" value="GH"/>
</dbReference>
<feature type="compositionally biased region" description="Polar residues" evidence="3">
    <location>
        <begin position="444"/>
        <end position="458"/>
    </location>
</feature>
<dbReference type="Gene3D" id="3.40.630.30">
    <property type="match status" value="1"/>
</dbReference>
<keyword evidence="1" id="KW-0378">Hydrolase</keyword>
<dbReference type="PROSITE" id="PS52009">
    <property type="entry name" value="GH84"/>
    <property type="match status" value="1"/>
</dbReference>
<name>A0ABP1QZM5_9HEXA</name>
<dbReference type="Pfam" id="PF07555">
    <property type="entry name" value="NAGidase"/>
    <property type="match status" value="1"/>
</dbReference>
<keyword evidence="2" id="KW-0326">Glycosidase</keyword>